<reference evidence="1 2" key="1">
    <citation type="submission" date="2019-05" db="EMBL/GenBank/DDBJ databases">
        <title>Another draft genome of Portunus trituberculatus and its Hox gene families provides insights of decapod evolution.</title>
        <authorList>
            <person name="Jeong J.-H."/>
            <person name="Song I."/>
            <person name="Kim S."/>
            <person name="Choi T."/>
            <person name="Kim D."/>
            <person name="Ryu S."/>
            <person name="Kim W."/>
        </authorList>
    </citation>
    <scope>NUCLEOTIDE SEQUENCE [LARGE SCALE GENOMIC DNA]</scope>
    <source>
        <tissue evidence="1">Muscle</tissue>
    </source>
</reference>
<sequence length="107" mass="11930">MFQPLCGRASGVFVVQSCARVSSCHQSLLITYWSSFISLAVNTLPRKEGVVRQEAAYGVKALRCPPQGWPTYGRAWAVPRLPRTTRTPALTTLPSAMYLVEIIYRDI</sequence>
<dbReference type="EMBL" id="VSRR010070232">
    <property type="protein sequence ID" value="MPC85997.1"/>
    <property type="molecule type" value="Genomic_DNA"/>
</dbReference>
<gene>
    <name evidence="1" type="ORF">E2C01_080809</name>
</gene>
<dbReference type="AlphaFoldDB" id="A0A5B7IX22"/>
<organism evidence="1 2">
    <name type="scientific">Portunus trituberculatus</name>
    <name type="common">Swimming crab</name>
    <name type="synonym">Neptunus trituberculatus</name>
    <dbReference type="NCBI Taxonomy" id="210409"/>
    <lineage>
        <taxon>Eukaryota</taxon>
        <taxon>Metazoa</taxon>
        <taxon>Ecdysozoa</taxon>
        <taxon>Arthropoda</taxon>
        <taxon>Crustacea</taxon>
        <taxon>Multicrustacea</taxon>
        <taxon>Malacostraca</taxon>
        <taxon>Eumalacostraca</taxon>
        <taxon>Eucarida</taxon>
        <taxon>Decapoda</taxon>
        <taxon>Pleocyemata</taxon>
        <taxon>Brachyura</taxon>
        <taxon>Eubrachyura</taxon>
        <taxon>Portunoidea</taxon>
        <taxon>Portunidae</taxon>
        <taxon>Portuninae</taxon>
        <taxon>Portunus</taxon>
    </lineage>
</organism>
<keyword evidence="2" id="KW-1185">Reference proteome</keyword>
<evidence type="ECO:0000313" key="2">
    <source>
        <dbReference type="Proteomes" id="UP000324222"/>
    </source>
</evidence>
<proteinExistence type="predicted"/>
<protein>
    <submittedName>
        <fullName evidence="1">Uncharacterized protein</fullName>
    </submittedName>
</protein>
<name>A0A5B7IX22_PORTR</name>
<dbReference type="Proteomes" id="UP000324222">
    <property type="component" value="Unassembled WGS sequence"/>
</dbReference>
<comment type="caution">
    <text evidence="1">The sequence shown here is derived from an EMBL/GenBank/DDBJ whole genome shotgun (WGS) entry which is preliminary data.</text>
</comment>
<accession>A0A5B7IX22</accession>
<evidence type="ECO:0000313" key="1">
    <source>
        <dbReference type="EMBL" id="MPC85997.1"/>
    </source>
</evidence>